<sequence length="97" mass="10695">MKHCEHKDMNCEERNGPNDRPAPKDASPTHGAEPQAERAADTPLPLAHIDALAVSTLSSEALTRYQAYKAVLLAREQDEAAILSTLTLFVQDLSERR</sequence>
<evidence type="ECO:0000256" key="1">
    <source>
        <dbReference type="SAM" id="MobiDB-lite"/>
    </source>
</evidence>
<evidence type="ECO:0000313" key="3">
    <source>
        <dbReference type="Proteomes" id="UP000445000"/>
    </source>
</evidence>
<reference evidence="3" key="1">
    <citation type="submission" date="2020-01" db="EMBL/GenBank/DDBJ databases">
        <title>'Steroidobacter agaridevorans' sp. nov., agar-degrading bacteria isolated from rhizosphere soils.</title>
        <authorList>
            <person name="Ikenaga M."/>
            <person name="Kataoka M."/>
            <person name="Murouchi A."/>
            <person name="Katsuragi S."/>
            <person name="Sakai M."/>
        </authorList>
    </citation>
    <scope>NUCLEOTIDE SEQUENCE [LARGE SCALE GENOMIC DNA]</scope>
    <source>
        <strain evidence="3">YU21-B</strain>
    </source>
</reference>
<evidence type="ECO:0000313" key="2">
    <source>
        <dbReference type="EMBL" id="GFE80254.1"/>
    </source>
</evidence>
<comment type="caution">
    <text evidence="2">The sequence shown here is derived from an EMBL/GenBank/DDBJ whole genome shotgun (WGS) entry which is preliminary data.</text>
</comment>
<organism evidence="2 3">
    <name type="scientific">Steroidobacter agaridevorans</name>
    <dbReference type="NCBI Taxonomy" id="2695856"/>
    <lineage>
        <taxon>Bacteria</taxon>
        <taxon>Pseudomonadati</taxon>
        <taxon>Pseudomonadota</taxon>
        <taxon>Gammaproteobacteria</taxon>
        <taxon>Steroidobacterales</taxon>
        <taxon>Steroidobacteraceae</taxon>
        <taxon>Steroidobacter</taxon>
    </lineage>
</organism>
<dbReference type="EMBL" id="BLJN01000002">
    <property type="protein sequence ID" value="GFE80254.1"/>
    <property type="molecule type" value="Genomic_DNA"/>
</dbReference>
<protein>
    <submittedName>
        <fullName evidence="2">Uncharacterized protein</fullName>
    </submittedName>
</protein>
<dbReference type="Proteomes" id="UP000445000">
    <property type="component" value="Unassembled WGS sequence"/>
</dbReference>
<feature type="compositionally biased region" description="Basic and acidic residues" evidence="1">
    <location>
        <begin position="1"/>
        <end position="23"/>
    </location>
</feature>
<proteinExistence type="predicted"/>
<dbReference type="AlphaFoldDB" id="A0A829YA80"/>
<accession>A0A829YA80</accession>
<feature type="region of interest" description="Disordered" evidence="1">
    <location>
        <begin position="1"/>
        <end position="43"/>
    </location>
</feature>
<keyword evidence="3" id="KW-1185">Reference proteome</keyword>
<name>A0A829YA80_9GAMM</name>
<gene>
    <name evidence="2" type="ORF">GCM10011487_22540</name>
</gene>